<dbReference type="AlphaFoldDB" id="A0A8J7YSL0"/>
<accession>A0A8J7YSL0</accession>
<evidence type="ECO:0000313" key="3">
    <source>
        <dbReference type="EMBL" id="MBX8643807.1"/>
    </source>
</evidence>
<comment type="caution">
    <text evidence="3">The sequence shown here is derived from an EMBL/GenBank/DDBJ whole genome shotgun (WGS) entry which is preliminary data.</text>
</comment>
<dbReference type="Proteomes" id="UP000716004">
    <property type="component" value="Unassembled WGS sequence"/>
</dbReference>
<dbReference type="InterPro" id="IPR013087">
    <property type="entry name" value="Znf_C2H2_type"/>
</dbReference>
<evidence type="ECO:0000313" key="4">
    <source>
        <dbReference type="Proteomes" id="UP000750197"/>
    </source>
</evidence>
<dbReference type="PROSITE" id="PS00028">
    <property type="entry name" value="ZINC_FINGER_C2H2_1"/>
    <property type="match status" value="1"/>
</dbReference>
<dbReference type="Proteomes" id="UP000750197">
    <property type="component" value="Unassembled WGS sequence"/>
</dbReference>
<evidence type="ECO:0000313" key="2">
    <source>
        <dbReference type="EMBL" id="MBX8631131.1"/>
    </source>
</evidence>
<organism evidence="3 4">
    <name type="scientific">Candidatus Sysuiplasma superficiale</name>
    <dbReference type="NCBI Taxonomy" id="2823368"/>
    <lineage>
        <taxon>Archaea</taxon>
        <taxon>Methanobacteriati</taxon>
        <taxon>Thermoplasmatota</taxon>
        <taxon>Thermoplasmata</taxon>
        <taxon>Candidatus Sysuiplasmatales</taxon>
        <taxon>Candidatus Sysuiplasmataceae</taxon>
        <taxon>Candidatus Sysuiplasma</taxon>
    </lineage>
</organism>
<feature type="domain" description="C2H2-type" evidence="1">
    <location>
        <begin position="6"/>
        <end position="27"/>
    </location>
</feature>
<sequence length="55" mass="6278">MVLMECAECGQTFSKYESWILHGAVKHLSCPADRIPFKSFDEAREHAVSVHMLKL</sequence>
<dbReference type="EMBL" id="JAGVSJ010000002">
    <property type="protein sequence ID" value="MBX8631131.1"/>
    <property type="molecule type" value="Genomic_DNA"/>
</dbReference>
<name>A0A8J7YSL0_9ARCH</name>
<protein>
    <recommendedName>
        <fullName evidence="1">C2H2-type domain-containing protein</fullName>
    </recommendedName>
</protein>
<evidence type="ECO:0000259" key="1">
    <source>
        <dbReference type="PROSITE" id="PS00028"/>
    </source>
</evidence>
<gene>
    <name evidence="2" type="ORF">J9259_01215</name>
    <name evidence="3" type="ORF">KIY12_03675</name>
</gene>
<reference evidence="3" key="1">
    <citation type="submission" date="2021-05" db="EMBL/GenBank/DDBJ databases">
        <title>Genomic insights into ecological role and evolution of a novel Thermoplasmata order Candidatus Sysuiplasmatales.</title>
        <authorList>
            <person name="Yuan Y."/>
        </authorList>
    </citation>
    <scope>NUCLEOTIDE SEQUENCE</scope>
    <source>
        <strain evidence="3">TUT19-bin139</strain>
        <strain evidence="2">YP2-bin.285</strain>
    </source>
</reference>
<dbReference type="EMBL" id="JAHEAC010000021">
    <property type="protein sequence ID" value="MBX8643807.1"/>
    <property type="molecule type" value="Genomic_DNA"/>
</dbReference>
<proteinExistence type="predicted"/>